<dbReference type="PANTHER" id="PTHR33306">
    <property type="entry name" value="EXPRESSED PROTEIN-RELATED-RELATED"/>
    <property type="match status" value="1"/>
</dbReference>
<dbReference type="AlphaFoldDB" id="M8CGX1"/>
<evidence type="ECO:0000313" key="1">
    <source>
        <dbReference type="EnsemblPlants" id="EMT26452"/>
    </source>
</evidence>
<reference evidence="1" key="1">
    <citation type="submission" date="2015-06" db="UniProtKB">
        <authorList>
            <consortium name="EnsemblPlants"/>
        </authorList>
    </citation>
    <scope>IDENTIFICATION</scope>
</reference>
<name>M8CGX1_AEGTA</name>
<protein>
    <submittedName>
        <fullName evidence="1">Uncharacterized protein</fullName>
    </submittedName>
</protein>
<organism evidence="1">
    <name type="scientific">Aegilops tauschii</name>
    <name type="common">Tausch's goatgrass</name>
    <name type="synonym">Aegilops squarrosa</name>
    <dbReference type="NCBI Taxonomy" id="37682"/>
    <lineage>
        <taxon>Eukaryota</taxon>
        <taxon>Viridiplantae</taxon>
        <taxon>Streptophyta</taxon>
        <taxon>Embryophyta</taxon>
        <taxon>Tracheophyta</taxon>
        <taxon>Spermatophyta</taxon>
        <taxon>Magnoliopsida</taxon>
        <taxon>Liliopsida</taxon>
        <taxon>Poales</taxon>
        <taxon>Poaceae</taxon>
        <taxon>BOP clade</taxon>
        <taxon>Pooideae</taxon>
        <taxon>Triticodae</taxon>
        <taxon>Triticeae</taxon>
        <taxon>Triticinae</taxon>
        <taxon>Aegilops</taxon>
    </lineage>
</organism>
<proteinExistence type="predicted"/>
<accession>M8CGX1</accession>
<dbReference type="PANTHER" id="PTHR33306:SF38">
    <property type="entry name" value="EXPRESSED PROTEIN"/>
    <property type="match status" value="1"/>
</dbReference>
<dbReference type="EnsemblPlants" id="EMT26452">
    <property type="protein sequence ID" value="EMT26452"/>
    <property type="gene ID" value="F775_13225"/>
</dbReference>
<sequence>MTTRIAEEARHVVDPRPYVQIKLPWTRANISRAGSPPAPAPVLPATGIVTFFLYLSWQMDEFEEQLRHRTQAGFWVLIVLGLLALGVLAQHVLFDGEGRVAVPAAWRGQPEGGSGTSPWGVAALVALLLVLVSHRSDFQIFKPPGFR</sequence>